<accession>A0ABV0C163</accession>
<protein>
    <submittedName>
        <fullName evidence="1">Uncharacterized protein</fullName>
    </submittedName>
</protein>
<comment type="caution">
    <text evidence="1">The sequence shown here is derived from an EMBL/GenBank/DDBJ whole genome shotgun (WGS) entry which is preliminary data.</text>
</comment>
<dbReference type="RefSeq" id="WP_346583378.1">
    <property type="nucleotide sequence ID" value="NZ_JBDJLH010000010.1"/>
</dbReference>
<name>A0ABV0C163_9SPHI</name>
<evidence type="ECO:0000313" key="2">
    <source>
        <dbReference type="Proteomes" id="UP001409291"/>
    </source>
</evidence>
<reference evidence="1 2" key="1">
    <citation type="submission" date="2024-04" db="EMBL/GenBank/DDBJ databases">
        <title>WGS of bacteria from Torrens River.</title>
        <authorList>
            <person name="Wyrsch E.R."/>
            <person name="Drigo B."/>
        </authorList>
    </citation>
    <scope>NUCLEOTIDE SEQUENCE [LARGE SCALE GENOMIC DNA]</scope>
    <source>
        <strain evidence="1 2">TWI391</strain>
    </source>
</reference>
<organism evidence="1 2">
    <name type="scientific">Sphingobacterium kitahiroshimense</name>
    <dbReference type="NCBI Taxonomy" id="470446"/>
    <lineage>
        <taxon>Bacteria</taxon>
        <taxon>Pseudomonadati</taxon>
        <taxon>Bacteroidota</taxon>
        <taxon>Sphingobacteriia</taxon>
        <taxon>Sphingobacteriales</taxon>
        <taxon>Sphingobacteriaceae</taxon>
        <taxon>Sphingobacterium</taxon>
    </lineage>
</organism>
<gene>
    <name evidence="1" type="ORF">ABE541_24795</name>
</gene>
<sequence length="146" mass="16775">MDPTQEEIIADAFSIVKEFHNKNGRTPVRCEMEHINTIGRRYFGTWNNFIAAAGLQPHVQKTEAIVKAELFALLHEFYQANKRIPMRREFSSKSGSIIKYFGSWNKFITAAGYDANDRRIPSKGKLKIRWSVITLNTGGRQRSQNV</sequence>
<keyword evidence="2" id="KW-1185">Reference proteome</keyword>
<proteinExistence type="predicted"/>
<dbReference type="EMBL" id="JBDJNQ010000018">
    <property type="protein sequence ID" value="MEN5380502.1"/>
    <property type="molecule type" value="Genomic_DNA"/>
</dbReference>
<dbReference type="Proteomes" id="UP001409291">
    <property type="component" value="Unassembled WGS sequence"/>
</dbReference>
<evidence type="ECO:0000313" key="1">
    <source>
        <dbReference type="EMBL" id="MEN5380502.1"/>
    </source>
</evidence>
<dbReference type="InterPro" id="IPR041025">
    <property type="entry name" value="HNH_repeat"/>
</dbReference>
<dbReference type="Pfam" id="PF18780">
    <property type="entry name" value="HNH_repeat"/>
    <property type="match status" value="2"/>
</dbReference>